<name>A0A6F9DAI6_9ASCI</name>
<accession>A0A6F9DAI6</accession>
<dbReference type="PANTHER" id="PTHR13891">
    <property type="entry name" value="CYTOCHROME C OXIDASE ASSEMBLY FACTOR 7"/>
    <property type="match status" value="1"/>
</dbReference>
<evidence type="ECO:0000256" key="2">
    <source>
        <dbReference type="ARBA" id="ARBA00022737"/>
    </source>
</evidence>
<dbReference type="InterPro" id="IPR006597">
    <property type="entry name" value="Sel1-like"/>
</dbReference>
<dbReference type="InterPro" id="IPR040239">
    <property type="entry name" value="HcpB-like"/>
</dbReference>
<evidence type="ECO:0000313" key="3">
    <source>
        <dbReference type="EMBL" id="CAB3232471.1"/>
    </source>
</evidence>
<dbReference type="Gene3D" id="1.25.40.10">
    <property type="entry name" value="Tetratricopeptide repeat domain"/>
    <property type="match status" value="1"/>
</dbReference>
<organism evidence="3">
    <name type="scientific">Phallusia mammillata</name>
    <dbReference type="NCBI Taxonomy" id="59560"/>
    <lineage>
        <taxon>Eukaryota</taxon>
        <taxon>Metazoa</taxon>
        <taxon>Chordata</taxon>
        <taxon>Tunicata</taxon>
        <taxon>Ascidiacea</taxon>
        <taxon>Phlebobranchia</taxon>
        <taxon>Ascidiidae</taxon>
        <taxon>Phallusia</taxon>
    </lineage>
</organism>
<dbReference type="Pfam" id="PF08238">
    <property type="entry name" value="Sel1"/>
    <property type="match status" value="3"/>
</dbReference>
<dbReference type="PANTHER" id="PTHR13891:SF1">
    <property type="entry name" value="CYTOCHROME C OXIDASE ASSEMBLY FACTOR 7"/>
    <property type="match status" value="1"/>
</dbReference>
<dbReference type="AlphaFoldDB" id="A0A6F9DAI6"/>
<dbReference type="SUPFAM" id="SSF81901">
    <property type="entry name" value="HCP-like"/>
    <property type="match status" value="2"/>
</dbReference>
<gene>
    <name evidence="3" type="primary">Coa7</name>
</gene>
<evidence type="ECO:0000256" key="1">
    <source>
        <dbReference type="ARBA" id="ARBA00008486"/>
    </source>
</evidence>
<sequence length="251" mass="28000">MAGLVDFTNAEEVKEHLNNTEIEFMFGCHKENNQDSCYRLAEFLDTVRKNFTEAGSMYTSCCKKFSNAPCCYKAGQFHMLGKGGLVKSRVEAFKCYHTACSQKNYTDQGKNDTIAAACCNQGMLLAQDTENQESYIDYIKQTDGNDQKFSIVDDVLKSFTRACDLNDGIGCNLLSMYHMDGLQMKVPSNFKLAAKYAEKACDLGNPKACHNLALMYKRGDGVTQSDEKAMEIANRCRELVEGNVALTFGDK</sequence>
<dbReference type="EMBL" id="LR784073">
    <property type="protein sequence ID" value="CAB3232471.1"/>
    <property type="molecule type" value="mRNA"/>
</dbReference>
<dbReference type="GO" id="GO:0005758">
    <property type="term" value="C:mitochondrial intermembrane space"/>
    <property type="evidence" value="ECO:0007669"/>
    <property type="project" value="TreeGrafter"/>
</dbReference>
<dbReference type="InterPro" id="IPR011990">
    <property type="entry name" value="TPR-like_helical_dom_sf"/>
</dbReference>
<protein>
    <submittedName>
        <fullName evidence="3">Cytochrome c oxidase assembly factor 7-like</fullName>
    </submittedName>
</protein>
<comment type="similarity">
    <text evidence="1">Belongs to the hcp beta-lactamase family.</text>
</comment>
<dbReference type="SMART" id="SM00671">
    <property type="entry name" value="SEL1"/>
    <property type="match status" value="3"/>
</dbReference>
<keyword evidence="2" id="KW-0677">Repeat</keyword>
<reference evidence="3" key="1">
    <citation type="submission" date="2020-04" db="EMBL/GenBank/DDBJ databases">
        <authorList>
            <person name="Neveu A P."/>
        </authorList>
    </citation>
    <scope>NUCLEOTIDE SEQUENCE</scope>
    <source>
        <tissue evidence="3">Whole embryo</tissue>
    </source>
</reference>
<proteinExistence type="evidence at transcript level"/>